<protein>
    <submittedName>
        <fullName evidence="1">Uncharacterized protein</fullName>
    </submittedName>
</protein>
<accession>A0ABV0X7K2</accession>
<name>A0ABV0X7K2_9TELE</name>
<proteinExistence type="predicted"/>
<reference evidence="1 2" key="1">
    <citation type="submission" date="2021-06" db="EMBL/GenBank/DDBJ databases">
        <authorList>
            <person name="Palmer J.M."/>
        </authorList>
    </citation>
    <scope>NUCLEOTIDE SEQUENCE [LARGE SCALE GENOMIC DNA]</scope>
    <source>
        <strain evidence="1 2">XR_2019</strain>
        <tissue evidence="1">Muscle</tissue>
    </source>
</reference>
<organism evidence="1 2">
    <name type="scientific">Xenotaenia resolanae</name>
    <dbReference type="NCBI Taxonomy" id="208358"/>
    <lineage>
        <taxon>Eukaryota</taxon>
        <taxon>Metazoa</taxon>
        <taxon>Chordata</taxon>
        <taxon>Craniata</taxon>
        <taxon>Vertebrata</taxon>
        <taxon>Euteleostomi</taxon>
        <taxon>Actinopterygii</taxon>
        <taxon>Neopterygii</taxon>
        <taxon>Teleostei</taxon>
        <taxon>Neoteleostei</taxon>
        <taxon>Acanthomorphata</taxon>
        <taxon>Ovalentaria</taxon>
        <taxon>Atherinomorphae</taxon>
        <taxon>Cyprinodontiformes</taxon>
        <taxon>Goodeidae</taxon>
        <taxon>Xenotaenia</taxon>
    </lineage>
</organism>
<dbReference type="EMBL" id="JAHRIM010091864">
    <property type="protein sequence ID" value="MEQ2277561.1"/>
    <property type="molecule type" value="Genomic_DNA"/>
</dbReference>
<evidence type="ECO:0000313" key="2">
    <source>
        <dbReference type="Proteomes" id="UP001444071"/>
    </source>
</evidence>
<gene>
    <name evidence="1" type="ORF">XENORESO_004488</name>
</gene>
<dbReference type="Proteomes" id="UP001444071">
    <property type="component" value="Unassembled WGS sequence"/>
</dbReference>
<comment type="caution">
    <text evidence="1">The sequence shown here is derived from an EMBL/GenBank/DDBJ whole genome shotgun (WGS) entry which is preliminary data.</text>
</comment>
<evidence type="ECO:0000313" key="1">
    <source>
        <dbReference type="EMBL" id="MEQ2277561.1"/>
    </source>
</evidence>
<keyword evidence="2" id="KW-1185">Reference proteome</keyword>
<sequence length="106" mass="12444">MPGSALPSWKKRHRRCGRRGGRLVKLRAHRVQSDVSRLVHGLFPSVVLPRRFLEPVDACLVPLVDMDDVSRPRRPCWLWLSKRGANPRNSNKDFIRDFSLRDFNWK</sequence>